<evidence type="ECO:0000256" key="11">
    <source>
        <dbReference type="ARBA" id="ARBA00022917"/>
    </source>
</evidence>
<dbReference type="EC" id="2.3.1.157" evidence="20"/>
<dbReference type="CDD" id="cd03353">
    <property type="entry name" value="LbH_GlmU_C"/>
    <property type="match status" value="1"/>
</dbReference>
<dbReference type="GO" id="GO:0003977">
    <property type="term" value="F:UDP-N-acetylglucosamine diphosphorylase activity"/>
    <property type="evidence" value="ECO:0007669"/>
    <property type="project" value="UniProtKB-UniRule"/>
</dbReference>
<evidence type="ECO:0000256" key="15">
    <source>
        <dbReference type="ARBA" id="ARBA00023315"/>
    </source>
</evidence>
<evidence type="ECO:0000259" key="22">
    <source>
        <dbReference type="Pfam" id="PF25084"/>
    </source>
</evidence>
<keyword evidence="6 20" id="KW-0808">Transferase</keyword>
<feature type="binding site" evidence="20">
    <location>
        <position position="435"/>
    </location>
    <ligand>
        <name>acetyl-CoA</name>
        <dbReference type="ChEBI" id="CHEBI:57288"/>
    </ligand>
</feature>
<feature type="binding site" evidence="20">
    <location>
        <position position="223"/>
    </location>
    <ligand>
        <name>UDP-N-acetyl-alpha-D-glucosamine</name>
        <dbReference type="ChEBI" id="CHEBI:57705"/>
    </ligand>
</feature>
<dbReference type="InterPro" id="IPR029044">
    <property type="entry name" value="Nucleotide-diphossugar_trans"/>
</dbReference>
<dbReference type="PANTHER" id="PTHR43584:SF3">
    <property type="entry name" value="BIFUNCTIONAL PROTEIN GLMU"/>
    <property type="match status" value="1"/>
</dbReference>
<comment type="subcellular location">
    <subcellularLocation>
        <location evidence="1">Cytoplasm</location>
        <location evidence="1">Cytosol</location>
    </subcellularLocation>
</comment>
<feature type="binding site" evidence="20">
    <location>
        <position position="418"/>
    </location>
    <ligand>
        <name>acetyl-CoA</name>
        <dbReference type="ChEBI" id="CHEBI:57288"/>
    </ligand>
</feature>
<dbReference type="NCBIfam" id="NF010934">
    <property type="entry name" value="PRK14354.1"/>
    <property type="match status" value="1"/>
</dbReference>
<comment type="pathway">
    <text evidence="20">Nucleotide-sugar biosynthesis; UDP-N-acetyl-alpha-D-glucosamine biosynthesis; N-acetyl-alpha-D-glucosamine 1-phosphate from alpha-D-glucosamine 6-phosphate (route II): step 2/2.</text>
</comment>
<comment type="similarity">
    <text evidence="2 20">In the C-terminal section; belongs to the transferase hexapeptide repeat family.</text>
</comment>
<dbReference type="NCBIfam" id="TIGR01173">
    <property type="entry name" value="glmU"/>
    <property type="match status" value="1"/>
</dbReference>
<dbReference type="InterPro" id="IPR001451">
    <property type="entry name" value="Hexapep"/>
</dbReference>
<feature type="binding site" evidence="20">
    <location>
        <position position="400"/>
    </location>
    <ligand>
        <name>acetyl-CoA</name>
        <dbReference type="ChEBI" id="CHEBI:57288"/>
    </ligand>
</feature>
<dbReference type="CDD" id="cd02540">
    <property type="entry name" value="GT2_GlmU_N_bac"/>
    <property type="match status" value="1"/>
</dbReference>
<feature type="binding site" evidence="20">
    <location>
        <position position="135"/>
    </location>
    <ligand>
        <name>UDP-N-acetyl-alpha-D-glucosamine</name>
        <dbReference type="ChEBI" id="CHEBI:57705"/>
    </ligand>
</feature>
<evidence type="ECO:0000256" key="4">
    <source>
        <dbReference type="ARBA" id="ARBA00022490"/>
    </source>
</evidence>
<feature type="binding site" evidence="20">
    <location>
        <position position="150"/>
    </location>
    <ligand>
        <name>UDP-N-acetyl-alpha-D-glucosamine</name>
        <dbReference type="ChEBI" id="CHEBI:57705"/>
    </ligand>
</feature>
<feature type="binding site" evidence="20">
    <location>
        <position position="165"/>
    </location>
    <ligand>
        <name>UDP-N-acetyl-alpha-D-glucosamine</name>
        <dbReference type="ChEBI" id="CHEBI:57705"/>
    </ligand>
</feature>
<reference evidence="24" key="1">
    <citation type="submission" date="2016-12" db="EMBL/GenBank/DDBJ databases">
        <title>Draft Genome Sequences od Carboxydothermus pertinax and islandicus, Hydrogenogenic Carboxydotrophic Bacteria.</title>
        <authorList>
            <person name="Fukuyama Y."/>
            <person name="Ohmae K."/>
            <person name="Yoneda Y."/>
            <person name="Yoshida T."/>
            <person name="Sako Y."/>
        </authorList>
    </citation>
    <scope>NUCLEOTIDE SEQUENCE [LARGE SCALE GENOMIC DNA]</scope>
    <source>
        <strain evidence="24">Ug1</strain>
    </source>
</reference>
<dbReference type="InterPro" id="IPR005882">
    <property type="entry name" value="Bifunctional_GlmU"/>
</dbReference>
<evidence type="ECO:0000256" key="13">
    <source>
        <dbReference type="ARBA" id="ARBA00022984"/>
    </source>
</evidence>
<dbReference type="GO" id="GO:0019134">
    <property type="term" value="F:glucosamine-1-phosphate N-acetyltransferase activity"/>
    <property type="evidence" value="ECO:0007669"/>
    <property type="project" value="UniProtKB-UniRule"/>
</dbReference>
<comment type="function">
    <text evidence="19 20">Catalyzes the last two sequential reactions in the de novo biosynthetic pathway for UDP-N-acetylglucosamine (UDP-GlcNAc). The C-terminal domain catalyzes the transfer of acetyl group from acetyl coenzyme A to glucosamine-1-phosphate (GlcN-1-P) to produce N-acetylglucosamine-1-phosphate (GlcNAc-1-P), which is converted into UDP-GlcNAc by the transfer of uridine 5-monophosphate (from uridine 5-triphosphate), a reaction catalyzed by the N-terminal domain.</text>
</comment>
<dbReference type="OrthoDB" id="9775031at2"/>
<feature type="binding site" evidence="20">
    <location>
        <position position="346"/>
    </location>
    <ligand>
        <name>UDP-N-acetyl-alpha-D-glucosamine</name>
        <dbReference type="ChEBI" id="CHEBI:57705"/>
    </ligand>
</feature>
<proteinExistence type="inferred from homology"/>
<feature type="region of interest" description="N-acetyltransferase" evidence="20">
    <location>
        <begin position="247"/>
        <end position="446"/>
    </location>
</feature>
<feature type="binding site" evidence="20">
    <location>
        <position position="223"/>
    </location>
    <ligand>
        <name>Mg(2+)</name>
        <dbReference type="ChEBI" id="CHEBI:18420"/>
    </ligand>
</feature>
<dbReference type="Proteomes" id="UP000187485">
    <property type="component" value="Unassembled WGS sequence"/>
</dbReference>
<feature type="binding site" evidence="20">
    <location>
        <begin position="6"/>
        <end position="9"/>
    </location>
    <ligand>
        <name>UDP-N-acetyl-alpha-D-glucosamine</name>
        <dbReference type="ChEBI" id="CHEBI:57705"/>
    </ligand>
</feature>
<comment type="catalytic activity">
    <reaction evidence="17 20">
        <text>alpha-D-glucosamine 1-phosphate + acetyl-CoA = N-acetyl-alpha-D-glucosamine 1-phosphate + CoA + H(+)</text>
        <dbReference type="Rhea" id="RHEA:13725"/>
        <dbReference type="ChEBI" id="CHEBI:15378"/>
        <dbReference type="ChEBI" id="CHEBI:57287"/>
        <dbReference type="ChEBI" id="CHEBI:57288"/>
        <dbReference type="ChEBI" id="CHEBI:57776"/>
        <dbReference type="ChEBI" id="CHEBI:58516"/>
        <dbReference type="EC" id="2.3.1.157"/>
    </reaction>
</comment>
<comment type="pathway">
    <text evidence="20">Bacterial outer membrane biogenesis; LPS lipid A biosynthesis.</text>
</comment>
<feature type="binding site" evidence="20">
    <location>
        <position position="98"/>
    </location>
    <ligand>
        <name>Mg(2+)</name>
        <dbReference type="ChEBI" id="CHEBI:18420"/>
    </ligand>
</feature>
<dbReference type="HAMAP" id="MF_01631">
    <property type="entry name" value="GlmU"/>
    <property type="match status" value="1"/>
</dbReference>
<dbReference type="SUPFAM" id="SSF51161">
    <property type="entry name" value="Trimeric LpxA-like enzymes"/>
    <property type="match status" value="1"/>
</dbReference>
<feature type="binding site" evidence="20">
    <location>
        <position position="70"/>
    </location>
    <ligand>
        <name>UDP-N-acetyl-alpha-D-glucosamine</name>
        <dbReference type="ChEBI" id="CHEBI:57705"/>
    </ligand>
</feature>
<keyword evidence="15 20" id="KW-0012">Acyltransferase</keyword>
<feature type="domain" description="MobA-like NTP transferase" evidence="21">
    <location>
        <begin position="3"/>
        <end position="125"/>
    </location>
</feature>
<feature type="binding site" evidence="20">
    <location>
        <position position="328"/>
    </location>
    <ligand>
        <name>UDP-N-acetyl-alpha-D-glucosamine</name>
        <dbReference type="ChEBI" id="CHEBI:57705"/>
    </ligand>
</feature>
<evidence type="ECO:0000256" key="17">
    <source>
        <dbReference type="ARBA" id="ARBA00048247"/>
    </source>
</evidence>
<dbReference type="STRING" id="870242.cpu_13080"/>
<dbReference type="GO" id="GO:0008360">
    <property type="term" value="P:regulation of cell shape"/>
    <property type="evidence" value="ECO:0007669"/>
    <property type="project" value="UniProtKB-KW"/>
</dbReference>
<dbReference type="Pfam" id="PF14602">
    <property type="entry name" value="Hexapep_2"/>
    <property type="match status" value="1"/>
</dbReference>
<evidence type="ECO:0000256" key="9">
    <source>
        <dbReference type="ARBA" id="ARBA00022737"/>
    </source>
</evidence>
<name>A0A1L8CV47_9THEO</name>
<comment type="cofactor">
    <cofactor evidence="20">
        <name>Mg(2+)</name>
        <dbReference type="ChEBI" id="CHEBI:18420"/>
    </cofactor>
    <text evidence="20">Binds 1 Mg(2+) ion per subunit.</text>
</comment>
<accession>A0A1L8CV47</accession>
<dbReference type="PANTHER" id="PTHR43584">
    <property type="entry name" value="NUCLEOTIDYL TRANSFERASE"/>
    <property type="match status" value="1"/>
</dbReference>
<comment type="pathway">
    <text evidence="20">Nucleotide-sugar biosynthesis; UDP-N-acetyl-alpha-D-glucosamine biosynthesis; UDP-N-acetyl-alpha-D-glucosamine from N-acetyl-alpha-D-glucosamine 1-phosphate: step 1/1.</text>
</comment>
<dbReference type="UniPathway" id="UPA00973"/>
<evidence type="ECO:0000256" key="12">
    <source>
        <dbReference type="ARBA" id="ARBA00022960"/>
    </source>
</evidence>
<keyword evidence="4 20" id="KW-0963">Cytoplasm</keyword>
<feature type="region of interest" description="Linker" evidence="20">
    <location>
        <begin position="226"/>
        <end position="246"/>
    </location>
</feature>
<dbReference type="GO" id="GO:0006048">
    <property type="term" value="P:UDP-N-acetylglucosamine biosynthetic process"/>
    <property type="evidence" value="ECO:0007669"/>
    <property type="project" value="UniProtKB-UniPathway"/>
</dbReference>
<comment type="similarity">
    <text evidence="3 20">In the N-terminal section; belongs to the N-acetylglucosamine-1-phosphate uridyltransferase family.</text>
</comment>
<dbReference type="EMBL" id="BDJK01000020">
    <property type="protein sequence ID" value="GAV22798.1"/>
    <property type="molecule type" value="Genomic_DNA"/>
</dbReference>
<organism evidence="23 24">
    <name type="scientific">Carboxydothermus pertinax</name>
    <dbReference type="NCBI Taxonomy" id="870242"/>
    <lineage>
        <taxon>Bacteria</taxon>
        <taxon>Bacillati</taxon>
        <taxon>Bacillota</taxon>
        <taxon>Clostridia</taxon>
        <taxon>Thermoanaerobacterales</taxon>
        <taxon>Thermoanaerobacteraceae</taxon>
        <taxon>Carboxydothermus</taxon>
    </lineage>
</organism>
<evidence type="ECO:0000256" key="2">
    <source>
        <dbReference type="ARBA" id="ARBA00007707"/>
    </source>
</evidence>
<dbReference type="AlphaFoldDB" id="A0A1L8CV47"/>
<evidence type="ECO:0000256" key="20">
    <source>
        <dbReference type="HAMAP-Rule" id="MF_01631"/>
    </source>
</evidence>
<keyword evidence="14 20" id="KW-0511">Multifunctional enzyme</keyword>
<dbReference type="GO" id="GO:0009252">
    <property type="term" value="P:peptidoglycan biosynthetic process"/>
    <property type="evidence" value="ECO:0007669"/>
    <property type="project" value="UniProtKB-UniRule"/>
</dbReference>
<feature type="domain" description="EIF2B subunit epsilon/gamma LbH" evidence="22">
    <location>
        <begin position="254"/>
        <end position="344"/>
    </location>
</feature>
<dbReference type="EC" id="2.7.7.23" evidence="20"/>
<dbReference type="InterPro" id="IPR025877">
    <property type="entry name" value="MobA-like_NTP_Trfase"/>
</dbReference>
<keyword evidence="5" id="KW-0396">Initiation factor</keyword>
<comment type="subunit">
    <text evidence="20">Homotrimer.</text>
</comment>
<keyword evidence="9 20" id="KW-0677">Repeat</keyword>
<dbReference type="GO" id="GO:0000287">
    <property type="term" value="F:magnesium ion binding"/>
    <property type="evidence" value="ECO:0007669"/>
    <property type="project" value="UniProtKB-UniRule"/>
</dbReference>
<dbReference type="GO" id="GO:0071555">
    <property type="term" value="P:cell wall organization"/>
    <property type="evidence" value="ECO:0007669"/>
    <property type="project" value="UniProtKB-KW"/>
</dbReference>
<evidence type="ECO:0000259" key="21">
    <source>
        <dbReference type="Pfam" id="PF12804"/>
    </source>
</evidence>
<keyword evidence="13 20" id="KW-0573">Peptidoglycan synthesis</keyword>
<dbReference type="Gene3D" id="2.160.10.10">
    <property type="entry name" value="Hexapeptide repeat proteins"/>
    <property type="match status" value="1"/>
</dbReference>
<comment type="caution">
    <text evidence="23">The sequence shown here is derived from an EMBL/GenBank/DDBJ whole genome shotgun (WGS) entry which is preliminary data.</text>
</comment>
<evidence type="ECO:0000256" key="7">
    <source>
        <dbReference type="ARBA" id="ARBA00022695"/>
    </source>
</evidence>
<keyword evidence="16 20" id="KW-0961">Cell wall biogenesis/degradation</keyword>
<dbReference type="InterPro" id="IPR011004">
    <property type="entry name" value="Trimer_LpxA-like_sf"/>
</dbReference>
<evidence type="ECO:0000256" key="3">
    <source>
        <dbReference type="ARBA" id="ARBA00007947"/>
    </source>
</evidence>
<dbReference type="InterPro" id="IPR056764">
    <property type="entry name" value="LbH_EIF2B3/5"/>
</dbReference>
<dbReference type="UniPathway" id="UPA00113">
    <property type="reaction ID" value="UER00532"/>
</dbReference>
<dbReference type="RefSeq" id="WP_075859258.1">
    <property type="nucleotide sequence ID" value="NZ_BDJK01000020.1"/>
</dbReference>
<dbReference type="Gene3D" id="3.90.550.10">
    <property type="entry name" value="Spore Coat Polysaccharide Biosynthesis Protein SpsA, Chain A"/>
    <property type="match status" value="1"/>
</dbReference>
<keyword evidence="24" id="KW-1185">Reference proteome</keyword>
<keyword evidence="12 20" id="KW-0133">Cell shape</keyword>
<evidence type="ECO:0000256" key="8">
    <source>
        <dbReference type="ARBA" id="ARBA00022723"/>
    </source>
</evidence>
<feature type="binding site" evidence="20">
    <location>
        <position position="372"/>
    </location>
    <ligand>
        <name>UDP-N-acetyl-alpha-D-glucosamine</name>
        <dbReference type="ChEBI" id="CHEBI:57705"/>
    </ligand>
</feature>
<feature type="binding site" evidence="20">
    <location>
        <position position="20"/>
    </location>
    <ligand>
        <name>UDP-N-acetyl-alpha-D-glucosamine</name>
        <dbReference type="ChEBI" id="CHEBI:57705"/>
    </ligand>
</feature>
<dbReference type="InterPro" id="IPR038009">
    <property type="entry name" value="GlmU_C_LbH"/>
</dbReference>
<sequence>MEGIILAAGKGTRMKSDLPKVVHEVAGKPMILRVYDALAAAGVDRVVAVVGYQKEKVKEILGERAIMAVQEEQLGTGHAALVAMPYIQDENVLIVAGDTPLLKAATLEALIKRHLESSAAATVLTCFLGNPFGYGRIVRDGYGKIIKIVEEKDATLEEKQIAEVNTGIYCFKTNELKEILPLLKAENAQKEYYLTDAIPLLLSQGKIVETITIQDETEVLGVNDRIQLARLTKEVYRRKAEALMQEGVTIIDPETVYIGEEVIVGRDTVIYPNTFLEGETVIGSGCIIGPNTRIQNSKIGNNTEITYSVVKEAVVGEEVNIGPFAYLRPGTVIANEVKIGDFVEVKKSFIGEGSKVPHLSYIGDAVVGKGVNIGAGTITCNYDGKDKWETIIEDGAFIGSNTNLVAPIKVGKNAVVGAGSTLTENVPPKALAIARSRQINKEDYVK</sequence>
<evidence type="ECO:0000256" key="10">
    <source>
        <dbReference type="ARBA" id="ARBA00022842"/>
    </source>
</evidence>
<dbReference type="PROSITE" id="PS00101">
    <property type="entry name" value="HEXAPEP_TRANSFERASES"/>
    <property type="match status" value="1"/>
</dbReference>
<protein>
    <recommendedName>
        <fullName evidence="20">Bifunctional protein GlmU</fullName>
    </recommendedName>
    <domain>
        <recommendedName>
            <fullName evidence="20">UDP-N-acetylglucosamine pyrophosphorylase</fullName>
            <ecNumber evidence="20">2.7.7.23</ecNumber>
        </recommendedName>
        <alternativeName>
            <fullName evidence="20">N-acetylglucosamine-1-phosphate uridyltransferase</fullName>
        </alternativeName>
    </domain>
    <domain>
        <recommendedName>
            <fullName evidence="20">Glucosamine-1-phosphate N-acetyltransferase</fullName>
            <ecNumber evidence="20">2.3.1.157</ecNumber>
        </recommendedName>
    </domain>
</protein>
<keyword evidence="7 20" id="KW-0548">Nucleotidyltransferase</keyword>
<dbReference type="InterPro" id="IPR050065">
    <property type="entry name" value="GlmU-like"/>
</dbReference>
<evidence type="ECO:0000256" key="14">
    <source>
        <dbReference type="ARBA" id="ARBA00023268"/>
    </source>
</evidence>
<comment type="caution">
    <text evidence="20">Lacks conserved residue(s) required for the propagation of feature annotation.</text>
</comment>
<evidence type="ECO:0000256" key="16">
    <source>
        <dbReference type="ARBA" id="ARBA00023316"/>
    </source>
</evidence>
<evidence type="ECO:0000256" key="6">
    <source>
        <dbReference type="ARBA" id="ARBA00022679"/>
    </source>
</evidence>
<keyword evidence="8 20" id="KW-0479">Metal-binding</keyword>
<gene>
    <name evidence="20" type="primary">glmU</name>
    <name evidence="23" type="ORF">cpu_13080</name>
</gene>
<keyword evidence="11" id="KW-0648">Protein biosynthesis</keyword>
<feature type="binding site" evidence="20">
    <location>
        <begin position="381"/>
        <end position="382"/>
    </location>
    <ligand>
        <name>acetyl-CoA</name>
        <dbReference type="ChEBI" id="CHEBI:57288"/>
    </ligand>
</feature>
<dbReference type="SUPFAM" id="SSF53448">
    <property type="entry name" value="Nucleotide-diphospho-sugar transferases"/>
    <property type="match status" value="1"/>
</dbReference>
<evidence type="ECO:0000256" key="19">
    <source>
        <dbReference type="ARBA" id="ARBA00049628"/>
    </source>
</evidence>
<evidence type="ECO:0000256" key="1">
    <source>
        <dbReference type="ARBA" id="ARBA00004514"/>
    </source>
</evidence>
<evidence type="ECO:0000256" key="18">
    <source>
        <dbReference type="ARBA" id="ARBA00048493"/>
    </source>
</evidence>
<dbReference type="InterPro" id="IPR018357">
    <property type="entry name" value="Hexapep_transf_CS"/>
</dbReference>
<dbReference type="GO" id="GO:0016020">
    <property type="term" value="C:membrane"/>
    <property type="evidence" value="ECO:0007669"/>
    <property type="project" value="GOC"/>
</dbReference>
<dbReference type="GO" id="GO:0000902">
    <property type="term" value="P:cell morphogenesis"/>
    <property type="evidence" value="ECO:0007669"/>
    <property type="project" value="UniProtKB-UniRule"/>
</dbReference>
<feature type="region of interest" description="Pyrophosphorylase" evidence="20">
    <location>
        <begin position="1"/>
        <end position="225"/>
    </location>
</feature>
<feature type="binding site" evidence="20">
    <location>
        <position position="361"/>
    </location>
    <ligand>
        <name>UDP-N-acetyl-alpha-D-glucosamine</name>
        <dbReference type="ChEBI" id="CHEBI:57705"/>
    </ligand>
</feature>
<dbReference type="GO" id="GO:0005737">
    <property type="term" value="C:cytoplasm"/>
    <property type="evidence" value="ECO:0007669"/>
    <property type="project" value="UniProtKB-SubCell"/>
</dbReference>
<evidence type="ECO:0000313" key="23">
    <source>
        <dbReference type="EMBL" id="GAV22798.1"/>
    </source>
</evidence>
<dbReference type="Pfam" id="PF12804">
    <property type="entry name" value="NTP_transf_3"/>
    <property type="match status" value="1"/>
</dbReference>
<evidence type="ECO:0000313" key="24">
    <source>
        <dbReference type="Proteomes" id="UP000187485"/>
    </source>
</evidence>
<feature type="binding site" evidence="20">
    <location>
        <begin position="75"/>
        <end position="76"/>
    </location>
    <ligand>
        <name>UDP-N-acetyl-alpha-D-glucosamine</name>
        <dbReference type="ChEBI" id="CHEBI:57705"/>
    </ligand>
</feature>
<comment type="catalytic activity">
    <reaction evidence="18 20">
        <text>N-acetyl-alpha-D-glucosamine 1-phosphate + UTP + H(+) = UDP-N-acetyl-alpha-D-glucosamine + diphosphate</text>
        <dbReference type="Rhea" id="RHEA:13509"/>
        <dbReference type="ChEBI" id="CHEBI:15378"/>
        <dbReference type="ChEBI" id="CHEBI:33019"/>
        <dbReference type="ChEBI" id="CHEBI:46398"/>
        <dbReference type="ChEBI" id="CHEBI:57705"/>
        <dbReference type="ChEBI" id="CHEBI:57776"/>
        <dbReference type="EC" id="2.7.7.23"/>
    </reaction>
</comment>
<dbReference type="GO" id="GO:0009245">
    <property type="term" value="P:lipid A biosynthetic process"/>
    <property type="evidence" value="ECO:0007669"/>
    <property type="project" value="UniProtKB-UniRule"/>
</dbReference>
<dbReference type="Pfam" id="PF25084">
    <property type="entry name" value="LbH_EIF2B"/>
    <property type="match status" value="1"/>
</dbReference>
<feature type="active site" description="Proton acceptor" evidence="20">
    <location>
        <position position="358"/>
    </location>
</feature>
<keyword evidence="10 20" id="KW-0460">Magnesium</keyword>
<feature type="binding site" evidence="20">
    <location>
        <position position="375"/>
    </location>
    <ligand>
        <name>acetyl-CoA</name>
        <dbReference type="ChEBI" id="CHEBI:57288"/>
    </ligand>
</feature>
<evidence type="ECO:0000256" key="5">
    <source>
        <dbReference type="ARBA" id="ARBA00022540"/>
    </source>
</evidence>